<comment type="caution">
    <text evidence="1">The sequence shown here is derived from an EMBL/GenBank/DDBJ whole genome shotgun (WGS) entry which is preliminary data.</text>
</comment>
<evidence type="ECO:0000313" key="1">
    <source>
        <dbReference type="EMBL" id="KTB56528.1"/>
    </source>
</evidence>
<proteinExistence type="predicted"/>
<gene>
    <name evidence="1" type="ORF">AO067_02965</name>
</gene>
<name>A0A0W0H6W0_PSEVI</name>
<protein>
    <submittedName>
        <fullName evidence="1">Uncharacterized protein</fullName>
    </submittedName>
</protein>
<dbReference type="EMBL" id="LKEJ01000172">
    <property type="protein sequence ID" value="KTB56528.1"/>
    <property type="molecule type" value="Genomic_DNA"/>
</dbReference>
<dbReference type="Proteomes" id="UP000053048">
    <property type="component" value="Unassembled WGS sequence"/>
</dbReference>
<dbReference type="AlphaFoldDB" id="A0A0W0H6W0"/>
<sequence>MKFTTAYNPVTQAFALMTQKELREFYDAFMLNIPYCLDDLIHEVWKTPGFEDWSADFTPNSLDTLGEWIANRIMKNRLNHKKSET</sequence>
<keyword evidence="2" id="KW-1185">Reference proteome</keyword>
<accession>A0A0W0H6W0</accession>
<organism evidence="1 2">
    <name type="scientific">Pseudomonas viridiflava ICMP 13104</name>
    <dbReference type="NCBI Taxonomy" id="1198305"/>
    <lineage>
        <taxon>Bacteria</taxon>
        <taxon>Pseudomonadati</taxon>
        <taxon>Pseudomonadota</taxon>
        <taxon>Gammaproteobacteria</taxon>
        <taxon>Pseudomonadales</taxon>
        <taxon>Pseudomonadaceae</taxon>
        <taxon>Pseudomonas</taxon>
    </lineage>
</organism>
<evidence type="ECO:0000313" key="2">
    <source>
        <dbReference type="Proteomes" id="UP000053048"/>
    </source>
</evidence>
<reference evidence="1 2" key="1">
    <citation type="submission" date="2015-09" db="EMBL/GenBank/DDBJ databases">
        <title>Genome sequence of ICMP 13104.</title>
        <authorList>
            <person name="Visnovsky S."/>
            <person name="Lu A."/>
            <person name="Panda P."/>
            <person name="Pitman A."/>
        </authorList>
    </citation>
    <scope>NUCLEOTIDE SEQUENCE [LARGE SCALE GENOMIC DNA]</scope>
    <source>
        <strain evidence="1 2">ICMP 13104</strain>
    </source>
</reference>